<organism evidence="3 4">
    <name type="scientific">Trapa incisa</name>
    <dbReference type="NCBI Taxonomy" id="236973"/>
    <lineage>
        <taxon>Eukaryota</taxon>
        <taxon>Viridiplantae</taxon>
        <taxon>Streptophyta</taxon>
        <taxon>Embryophyta</taxon>
        <taxon>Tracheophyta</taxon>
        <taxon>Spermatophyta</taxon>
        <taxon>Magnoliopsida</taxon>
        <taxon>eudicotyledons</taxon>
        <taxon>Gunneridae</taxon>
        <taxon>Pentapetalae</taxon>
        <taxon>rosids</taxon>
        <taxon>malvids</taxon>
        <taxon>Myrtales</taxon>
        <taxon>Lythraceae</taxon>
        <taxon>Trapa</taxon>
    </lineage>
</organism>
<gene>
    <name evidence="3" type="ORF">SAY87_031574</name>
</gene>
<comment type="caution">
    <text evidence="3">The sequence shown here is derived from an EMBL/GenBank/DDBJ whole genome shotgun (WGS) entry which is preliminary data.</text>
</comment>
<reference evidence="3 4" key="1">
    <citation type="journal article" date="2023" name="Hortic Res">
        <title>Pangenome of water caltrop reveals structural variations and asymmetric subgenome divergence after allopolyploidization.</title>
        <authorList>
            <person name="Zhang X."/>
            <person name="Chen Y."/>
            <person name="Wang L."/>
            <person name="Yuan Y."/>
            <person name="Fang M."/>
            <person name="Shi L."/>
            <person name="Lu R."/>
            <person name="Comes H.P."/>
            <person name="Ma Y."/>
            <person name="Chen Y."/>
            <person name="Huang G."/>
            <person name="Zhou Y."/>
            <person name="Zheng Z."/>
            <person name="Qiu Y."/>
        </authorList>
    </citation>
    <scope>NUCLEOTIDE SEQUENCE [LARGE SCALE GENOMIC DNA]</scope>
    <source>
        <tissue evidence="3">Roots</tissue>
    </source>
</reference>
<sequence length="262" mass="29366">MAWTVETSRLEKSNEKVGRLLRVKRKADDHTTTPHGTRFGKRPSIFRASPQKGNKHSATARENGSIDNSLSLGRWLACDNEDHCLELKFSFIFLSTSLGAVSQLCAASASSELFLDQSAKRFLTMTSNGCPAPLGVGQLSSVSKSSYPRSLIVACLSHVPARAALLPSKSSWRHHQPFRSHLLGGIYVHLSCYFLMCTFYEYYIFSSGKKLFSEKIRRFSYVSSGSRKPFPALLHPLPPDIYVKLHSSQFSYRFPLLKLKGR</sequence>
<evidence type="ECO:0000256" key="2">
    <source>
        <dbReference type="SAM" id="Phobius"/>
    </source>
</evidence>
<keyword evidence="2" id="KW-0812">Transmembrane</keyword>
<dbReference type="EMBL" id="JAXIOK010000005">
    <property type="protein sequence ID" value="KAK4771042.1"/>
    <property type="molecule type" value="Genomic_DNA"/>
</dbReference>
<proteinExistence type="predicted"/>
<accession>A0AAN7KPZ5</accession>
<keyword evidence="2" id="KW-1133">Transmembrane helix</keyword>
<dbReference type="Proteomes" id="UP001345219">
    <property type="component" value="Chromosome 24"/>
</dbReference>
<keyword evidence="2" id="KW-0472">Membrane</keyword>
<evidence type="ECO:0000313" key="3">
    <source>
        <dbReference type="EMBL" id="KAK4771042.1"/>
    </source>
</evidence>
<protein>
    <submittedName>
        <fullName evidence="3">Uncharacterized protein</fullName>
    </submittedName>
</protein>
<name>A0AAN7KPZ5_9MYRT</name>
<feature type="region of interest" description="Disordered" evidence="1">
    <location>
        <begin position="25"/>
        <end position="63"/>
    </location>
</feature>
<feature type="transmembrane region" description="Helical" evidence="2">
    <location>
        <begin position="186"/>
        <end position="205"/>
    </location>
</feature>
<keyword evidence="4" id="KW-1185">Reference proteome</keyword>
<evidence type="ECO:0000313" key="4">
    <source>
        <dbReference type="Proteomes" id="UP001345219"/>
    </source>
</evidence>
<dbReference type="AlphaFoldDB" id="A0AAN7KPZ5"/>
<evidence type="ECO:0000256" key="1">
    <source>
        <dbReference type="SAM" id="MobiDB-lite"/>
    </source>
</evidence>